<accession>A0A6A6FHD3</accession>
<gene>
    <name evidence="1" type="ORF">CERZMDRAFT_97382</name>
</gene>
<protein>
    <submittedName>
        <fullName evidence="1">Uncharacterized protein</fullName>
    </submittedName>
</protein>
<organism evidence="1 2">
    <name type="scientific">Cercospora zeae-maydis SCOH1-5</name>
    <dbReference type="NCBI Taxonomy" id="717836"/>
    <lineage>
        <taxon>Eukaryota</taxon>
        <taxon>Fungi</taxon>
        <taxon>Dikarya</taxon>
        <taxon>Ascomycota</taxon>
        <taxon>Pezizomycotina</taxon>
        <taxon>Dothideomycetes</taxon>
        <taxon>Dothideomycetidae</taxon>
        <taxon>Mycosphaerellales</taxon>
        <taxon>Mycosphaerellaceae</taxon>
        <taxon>Cercospora</taxon>
    </lineage>
</organism>
<dbReference type="Proteomes" id="UP000799539">
    <property type="component" value="Unassembled WGS sequence"/>
</dbReference>
<keyword evidence="2" id="KW-1185">Reference proteome</keyword>
<dbReference type="EMBL" id="ML992672">
    <property type="protein sequence ID" value="KAF2212887.1"/>
    <property type="molecule type" value="Genomic_DNA"/>
</dbReference>
<reference evidence="1" key="1">
    <citation type="journal article" date="2020" name="Stud. Mycol.">
        <title>101 Dothideomycetes genomes: a test case for predicting lifestyles and emergence of pathogens.</title>
        <authorList>
            <person name="Haridas S."/>
            <person name="Albert R."/>
            <person name="Binder M."/>
            <person name="Bloem J."/>
            <person name="Labutti K."/>
            <person name="Salamov A."/>
            <person name="Andreopoulos B."/>
            <person name="Baker S."/>
            <person name="Barry K."/>
            <person name="Bills G."/>
            <person name="Bluhm B."/>
            <person name="Cannon C."/>
            <person name="Castanera R."/>
            <person name="Culley D."/>
            <person name="Daum C."/>
            <person name="Ezra D."/>
            <person name="Gonzalez J."/>
            <person name="Henrissat B."/>
            <person name="Kuo A."/>
            <person name="Liang C."/>
            <person name="Lipzen A."/>
            <person name="Lutzoni F."/>
            <person name="Magnuson J."/>
            <person name="Mondo S."/>
            <person name="Nolan M."/>
            <person name="Ohm R."/>
            <person name="Pangilinan J."/>
            <person name="Park H.-J."/>
            <person name="Ramirez L."/>
            <person name="Alfaro M."/>
            <person name="Sun H."/>
            <person name="Tritt A."/>
            <person name="Yoshinaga Y."/>
            <person name="Zwiers L.-H."/>
            <person name="Turgeon B."/>
            <person name="Goodwin S."/>
            <person name="Spatafora J."/>
            <person name="Crous P."/>
            <person name="Grigoriev I."/>
        </authorList>
    </citation>
    <scope>NUCLEOTIDE SEQUENCE</scope>
    <source>
        <strain evidence="1">SCOH1-5</strain>
    </source>
</reference>
<name>A0A6A6FHD3_9PEZI</name>
<evidence type="ECO:0000313" key="2">
    <source>
        <dbReference type="Proteomes" id="UP000799539"/>
    </source>
</evidence>
<evidence type="ECO:0000313" key="1">
    <source>
        <dbReference type="EMBL" id="KAF2212887.1"/>
    </source>
</evidence>
<proteinExistence type="predicted"/>
<dbReference type="AlphaFoldDB" id="A0A6A6FHD3"/>
<sequence length="262" mass="29304">MTSIRPFLVPPSHLLPFPKLLSDLRHRDRAVAYKEAGKRSAHFRRPMYYLSSSRGDYWRQVWPPYRTCSLTRDWSMATDRRRHHDASLQFNRSGRKTLLVTRRGTYLNHLNGPDQTTQNTDESSTFAITSGTRPHGGPMSSRVLLTSGDHQHLYSCTELGSAECAERKISSVPSLLSIGFDEKACRATPAPNQSEWHNVDSSPRPANLVPAMCLLYASKSALALPLATLERHAVPYLRNRALPPTTVHTSGSLSLLAMLEAV</sequence>